<evidence type="ECO:0000313" key="4">
    <source>
        <dbReference type="Proteomes" id="UP001500683"/>
    </source>
</evidence>
<protein>
    <recommendedName>
        <fullName evidence="2">YcxB-like C-terminal domain-containing protein</fullName>
    </recommendedName>
</protein>
<dbReference type="Proteomes" id="UP001500683">
    <property type="component" value="Unassembled WGS sequence"/>
</dbReference>
<sequence>MDFTVDYQPSPDEVTRALGLGVKRQLRAFRLVLPTVLVLAGVACLLVDGVSLGIGMFAGAVVAPFALGWAIRRMARRQVAYLCLPATVHVTSDGYEVRTDQSTTSMRWSLFGRIDSTPEFWLLFINRQFAAFLPKRAFDDDQRRELESLFAARQETTAGRAR</sequence>
<dbReference type="RefSeq" id="WP_344949428.1">
    <property type="nucleotide sequence ID" value="NZ_BAAAZG010000025.1"/>
</dbReference>
<dbReference type="EMBL" id="BAAAZG010000025">
    <property type="protein sequence ID" value="GAA4078224.1"/>
    <property type="molecule type" value="Genomic_DNA"/>
</dbReference>
<dbReference type="Pfam" id="PF14317">
    <property type="entry name" value="YcxB"/>
    <property type="match status" value="1"/>
</dbReference>
<name>A0ABP7W2L8_9ACTN</name>
<keyword evidence="1" id="KW-0472">Membrane</keyword>
<keyword evidence="4" id="KW-1185">Reference proteome</keyword>
<evidence type="ECO:0000256" key="1">
    <source>
        <dbReference type="SAM" id="Phobius"/>
    </source>
</evidence>
<organism evidence="3 4">
    <name type="scientific">Actinomadura miaoliensis</name>
    <dbReference type="NCBI Taxonomy" id="430685"/>
    <lineage>
        <taxon>Bacteria</taxon>
        <taxon>Bacillati</taxon>
        <taxon>Actinomycetota</taxon>
        <taxon>Actinomycetes</taxon>
        <taxon>Streptosporangiales</taxon>
        <taxon>Thermomonosporaceae</taxon>
        <taxon>Actinomadura</taxon>
    </lineage>
</organism>
<dbReference type="InterPro" id="IPR025588">
    <property type="entry name" value="YcxB-like_C"/>
</dbReference>
<feature type="domain" description="YcxB-like C-terminal" evidence="2">
    <location>
        <begin position="91"/>
        <end position="149"/>
    </location>
</feature>
<evidence type="ECO:0000313" key="3">
    <source>
        <dbReference type="EMBL" id="GAA4078224.1"/>
    </source>
</evidence>
<feature type="transmembrane region" description="Helical" evidence="1">
    <location>
        <begin position="54"/>
        <end position="71"/>
    </location>
</feature>
<reference evidence="4" key="1">
    <citation type="journal article" date="2019" name="Int. J. Syst. Evol. Microbiol.">
        <title>The Global Catalogue of Microorganisms (GCM) 10K type strain sequencing project: providing services to taxonomists for standard genome sequencing and annotation.</title>
        <authorList>
            <consortium name="The Broad Institute Genomics Platform"/>
            <consortium name="The Broad Institute Genome Sequencing Center for Infectious Disease"/>
            <person name="Wu L."/>
            <person name="Ma J."/>
        </authorList>
    </citation>
    <scope>NUCLEOTIDE SEQUENCE [LARGE SCALE GENOMIC DNA]</scope>
    <source>
        <strain evidence="4">JCM 16702</strain>
    </source>
</reference>
<gene>
    <name evidence="3" type="ORF">GCM10022214_40200</name>
</gene>
<keyword evidence="1" id="KW-0812">Transmembrane</keyword>
<accession>A0ABP7W2L8</accession>
<comment type="caution">
    <text evidence="3">The sequence shown here is derived from an EMBL/GenBank/DDBJ whole genome shotgun (WGS) entry which is preliminary data.</text>
</comment>
<evidence type="ECO:0000259" key="2">
    <source>
        <dbReference type="Pfam" id="PF14317"/>
    </source>
</evidence>
<proteinExistence type="predicted"/>
<keyword evidence="1" id="KW-1133">Transmembrane helix</keyword>
<feature type="transmembrane region" description="Helical" evidence="1">
    <location>
        <begin position="28"/>
        <end position="48"/>
    </location>
</feature>